<sequence>MTHPSRIDWLILATLGVMFGASFMGVSVALQGFGPLTIAAYRIALGAIILVIFAKASRRRMPALSAPNGLTIWGAAIAMGAFSNAVPFFLLGWAQAHVASGFAGVSMASMPLITLALAHFLIAEERITLRRLIGILIGFAGVLVLIGPSAFKSTGEVLENTARLVCLAAATCYAIGSIVARLCPEVDRRAFAATTLVAATVMIFPVAIWQEGLPTELPSTLPTLSVILLGIFPTALAQILLVILVRRAGPTFLSLVNYQVPLWAIFLGALMLGEDLPSSLVWAMILILIGLAISQFGALFRLFRRPATKTSST</sequence>
<feature type="transmembrane region" description="Helical" evidence="5">
    <location>
        <begin position="190"/>
        <end position="209"/>
    </location>
</feature>
<feature type="transmembrane region" description="Helical" evidence="5">
    <location>
        <begin position="39"/>
        <end position="58"/>
    </location>
</feature>
<dbReference type="Proteomes" id="UP001528040">
    <property type="component" value="Unassembled WGS sequence"/>
</dbReference>
<dbReference type="RefSeq" id="WP_271053208.1">
    <property type="nucleotide sequence ID" value="NZ_JAQIIO010000002.1"/>
</dbReference>
<dbReference type="SUPFAM" id="SSF103481">
    <property type="entry name" value="Multidrug resistance efflux transporter EmrE"/>
    <property type="match status" value="2"/>
</dbReference>
<keyword evidence="4 5" id="KW-0472">Membrane</keyword>
<feature type="transmembrane region" description="Helical" evidence="5">
    <location>
        <begin position="279"/>
        <end position="303"/>
    </location>
</feature>
<keyword evidence="2 5" id="KW-0812">Transmembrane</keyword>
<evidence type="ECO:0000259" key="6">
    <source>
        <dbReference type="Pfam" id="PF00892"/>
    </source>
</evidence>
<protein>
    <submittedName>
        <fullName evidence="7">DMT family transporter</fullName>
    </submittedName>
</protein>
<gene>
    <name evidence="7" type="ORF">O2N63_05390</name>
</gene>
<feature type="transmembrane region" description="Helical" evidence="5">
    <location>
        <begin position="9"/>
        <end position="33"/>
    </location>
</feature>
<evidence type="ECO:0000256" key="2">
    <source>
        <dbReference type="ARBA" id="ARBA00022692"/>
    </source>
</evidence>
<evidence type="ECO:0000256" key="4">
    <source>
        <dbReference type="ARBA" id="ARBA00023136"/>
    </source>
</evidence>
<feature type="transmembrane region" description="Helical" evidence="5">
    <location>
        <begin position="132"/>
        <end position="150"/>
    </location>
</feature>
<feature type="transmembrane region" description="Helical" evidence="5">
    <location>
        <begin position="252"/>
        <end position="273"/>
    </location>
</feature>
<accession>A0ABT4VZ36</accession>
<dbReference type="InterPro" id="IPR000620">
    <property type="entry name" value="EamA_dom"/>
</dbReference>
<feature type="transmembrane region" description="Helical" evidence="5">
    <location>
        <begin position="99"/>
        <end position="120"/>
    </location>
</feature>
<feature type="transmembrane region" description="Helical" evidence="5">
    <location>
        <begin position="221"/>
        <end position="245"/>
    </location>
</feature>
<feature type="transmembrane region" description="Helical" evidence="5">
    <location>
        <begin position="70"/>
        <end position="93"/>
    </location>
</feature>
<evidence type="ECO:0000256" key="5">
    <source>
        <dbReference type="SAM" id="Phobius"/>
    </source>
</evidence>
<dbReference type="Pfam" id="PF00892">
    <property type="entry name" value="EamA"/>
    <property type="match status" value="2"/>
</dbReference>
<evidence type="ECO:0000313" key="7">
    <source>
        <dbReference type="EMBL" id="MDA5093519.1"/>
    </source>
</evidence>
<dbReference type="PANTHER" id="PTHR32322:SF9">
    <property type="entry name" value="AMINO-ACID METABOLITE EFFLUX PUMP-RELATED"/>
    <property type="match status" value="1"/>
</dbReference>
<keyword evidence="8" id="KW-1185">Reference proteome</keyword>
<name>A0ABT4VZ36_9RHOB</name>
<feature type="domain" description="EamA" evidence="6">
    <location>
        <begin position="164"/>
        <end position="293"/>
    </location>
</feature>
<evidence type="ECO:0000313" key="8">
    <source>
        <dbReference type="Proteomes" id="UP001528040"/>
    </source>
</evidence>
<evidence type="ECO:0000256" key="1">
    <source>
        <dbReference type="ARBA" id="ARBA00004141"/>
    </source>
</evidence>
<reference evidence="7 8" key="1">
    <citation type="submission" date="2023-01" db="EMBL/GenBank/DDBJ databases">
        <authorList>
            <person name="Yoon J.-W."/>
        </authorList>
    </citation>
    <scope>NUCLEOTIDE SEQUENCE [LARGE SCALE GENOMIC DNA]</scope>
    <source>
        <strain evidence="7 8">KMU-50</strain>
    </source>
</reference>
<dbReference type="EMBL" id="JAQIIO010000002">
    <property type="protein sequence ID" value="MDA5093519.1"/>
    <property type="molecule type" value="Genomic_DNA"/>
</dbReference>
<comment type="caution">
    <text evidence="7">The sequence shown here is derived from an EMBL/GenBank/DDBJ whole genome shotgun (WGS) entry which is preliminary data.</text>
</comment>
<comment type="subcellular location">
    <subcellularLocation>
        <location evidence="1">Membrane</location>
        <topology evidence="1">Multi-pass membrane protein</topology>
    </subcellularLocation>
</comment>
<evidence type="ECO:0000256" key="3">
    <source>
        <dbReference type="ARBA" id="ARBA00022989"/>
    </source>
</evidence>
<dbReference type="InterPro" id="IPR037185">
    <property type="entry name" value="EmrE-like"/>
</dbReference>
<organism evidence="7 8">
    <name type="scientific">Aliiroseovarius salicola</name>
    <dbReference type="NCBI Taxonomy" id="3009082"/>
    <lineage>
        <taxon>Bacteria</taxon>
        <taxon>Pseudomonadati</taxon>
        <taxon>Pseudomonadota</taxon>
        <taxon>Alphaproteobacteria</taxon>
        <taxon>Rhodobacterales</taxon>
        <taxon>Paracoccaceae</taxon>
        <taxon>Aliiroseovarius</taxon>
    </lineage>
</organism>
<dbReference type="InterPro" id="IPR050638">
    <property type="entry name" value="AA-Vitamin_Transporters"/>
</dbReference>
<proteinExistence type="predicted"/>
<keyword evidence="3 5" id="KW-1133">Transmembrane helix</keyword>
<feature type="transmembrane region" description="Helical" evidence="5">
    <location>
        <begin position="162"/>
        <end position="183"/>
    </location>
</feature>
<dbReference type="PANTHER" id="PTHR32322">
    <property type="entry name" value="INNER MEMBRANE TRANSPORTER"/>
    <property type="match status" value="1"/>
</dbReference>
<feature type="domain" description="EamA" evidence="6">
    <location>
        <begin position="11"/>
        <end position="146"/>
    </location>
</feature>